<keyword evidence="1" id="KW-0472">Membrane</keyword>
<gene>
    <name evidence="2" type="ORF">MCOR_21389</name>
</gene>
<dbReference type="EMBL" id="CACVKT020003803">
    <property type="protein sequence ID" value="CAC5385890.1"/>
    <property type="molecule type" value="Genomic_DNA"/>
</dbReference>
<accession>A0A6J8BRZ8</accession>
<name>A0A6J8BRZ8_MYTCO</name>
<keyword evidence="1" id="KW-0812">Transmembrane</keyword>
<evidence type="ECO:0000313" key="3">
    <source>
        <dbReference type="Proteomes" id="UP000507470"/>
    </source>
</evidence>
<feature type="transmembrane region" description="Helical" evidence="1">
    <location>
        <begin position="155"/>
        <end position="178"/>
    </location>
</feature>
<dbReference type="Proteomes" id="UP000507470">
    <property type="component" value="Unassembled WGS sequence"/>
</dbReference>
<keyword evidence="1" id="KW-1133">Transmembrane helix</keyword>
<dbReference type="OrthoDB" id="6151715at2759"/>
<evidence type="ECO:0000256" key="1">
    <source>
        <dbReference type="SAM" id="Phobius"/>
    </source>
</evidence>
<proteinExistence type="predicted"/>
<evidence type="ECO:0000313" key="2">
    <source>
        <dbReference type="EMBL" id="CAC5385890.1"/>
    </source>
</evidence>
<organism evidence="2 3">
    <name type="scientific">Mytilus coruscus</name>
    <name type="common">Sea mussel</name>
    <dbReference type="NCBI Taxonomy" id="42192"/>
    <lineage>
        <taxon>Eukaryota</taxon>
        <taxon>Metazoa</taxon>
        <taxon>Spiralia</taxon>
        <taxon>Lophotrochozoa</taxon>
        <taxon>Mollusca</taxon>
        <taxon>Bivalvia</taxon>
        <taxon>Autobranchia</taxon>
        <taxon>Pteriomorphia</taxon>
        <taxon>Mytilida</taxon>
        <taxon>Mytiloidea</taxon>
        <taxon>Mytilidae</taxon>
        <taxon>Mytilinae</taxon>
        <taxon>Mytilus</taxon>
    </lineage>
</organism>
<reference evidence="2 3" key="1">
    <citation type="submission" date="2020-06" db="EMBL/GenBank/DDBJ databases">
        <authorList>
            <person name="Li R."/>
            <person name="Bekaert M."/>
        </authorList>
    </citation>
    <scope>NUCLEOTIDE SEQUENCE [LARGE SCALE GENOMIC DNA]</scope>
    <source>
        <strain evidence="3">wild</strain>
    </source>
</reference>
<sequence>MLTKGLNYKLYLYKNTFLSFIKDGIGTEEAVTECESFRCYDNDGVPSIRANTSCSDKTNGFFCAFSSSYNMTTDRSKKIADSAVLCPGTFSYESTNSHGSNERTIIIVEQITDKRSFSTIANSITMLQSTTNIIEKQNDTRNFKEISEHHATSNIGLIVGGVLGALAIIGVVILVLILKLRRTKASSKRQNVEQFETSNEDQQRKKLSNHIRVNQLYEDEGVNAGRPVPVKTKETEIANEQTGKKPNDVYAVVMKNNMTSPLQVGLKSVVRSEEAVESEYDRLNITPQFLADNMENNLYDSSVADRCESDPTYNTATNIMPSRKNTEDVYY</sequence>
<keyword evidence="3" id="KW-1185">Reference proteome</keyword>
<dbReference type="AlphaFoldDB" id="A0A6J8BRZ8"/>
<protein>
    <submittedName>
        <fullName evidence="2">Uncharacterized protein</fullName>
    </submittedName>
</protein>
<dbReference type="CDD" id="cd12087">
    <property type="entry name" value="TM_EGFR-like"/>
    <property type="match status" value="1"/>
</dbReference>